<gene>
    <name evidence="8" type="ORF">ARB_04528</name>
</gene>
<dbReference type="SMART" id="SM00230">
    <property type="entry name" value="CysPc"/>
    <property type="match status" value="1"/>
</dbReference>
<dbReference type="MEROPS" id="C02.008"/>
<keyword evidence="9" id="KW-1185">Reference proteome</keyword>
<keyword evidence="4 6" id="KW-0788">Thiol protease</keyword>
<evidence type="ECO:0000256" key="1">
    <source>
        <dbReference type="ARBA" id="ARBA00010193"/>
    </source>
</evidence>
<dbReference type="PANTHER" id="PTHR46143:SF1">
    <property type="entry name" value="CALPAIN-7"/>
    <property type="match status" value="1"/>
</dbReference>
<dbReference type="HOGENOM" id="CLU_006770_1_0_1"/>
<dbReference type="Gene3D" id="3.90.70.10">
    <property type="entry name" value="Cysteine proteinases"/>
    <property type="match status" value="1"/>
</dbReference>
<feature type="active site" evidence="5 6">
    <location>
        <position position="415"/>
    </location>
</feature>
<proteinExistence type="inferred from homology"/>
<comment type="similarity">
    <text evidence="1">Belongs to the peptidase C2 family. PalB/RIM13 subfamily.</text>
</comment>
<comment type="caution">
    <text evidence="8">The sequence shown here is derived from an EMBL/GenBank/DDBJ whole genome shotgun (WGS) entry which is preliminary data.</text>
</comment>
<dbReference type="RefSeq" id="XP_003017646.1">
    <property type="nucleotide sequence ID" value="XM_003017600.1"/>
</dbReference>
<accession>D4AJS8</accession>
<dbReference type="CDD" id="cd00044">
    <property type="entry name" value="CysPc"/>
    <property type="match status" value="1"/>
</dbReference>
<reference evidence="9" key="1">
    <citation type="journal article" date="2011" name="Genome Biol.">
        <title>Comparative and functional genomics provide insights into the pathogenicity of dermatophytic fungi.</title>
        <authorList>
            <person name="Burmester A."/>
            <person name="Shelest E."/>
            <person name="Gloeckner G."/>
            <person name="Heddergott C."/>
            <person name="Schindler S."/>
            <person name="Staib P."/>
            <person name="Heidel A."/>
            <person name="Felder M."/>
            <person name="Petzold A."/>
            <person name="Szafranski K."/>
            <person name="Feuermann M."/>
            <person name="Pedruzzi I."/>
            <person name="Priebe S."/>
            <person name="Groth M."/>
            <person name="Winkler R."/>
            <person name="Li W."/>
            <person name="Kniemeyer O."/>
            <person name="Schroeckh V."/>
            <person name="Hertweck C."/>
            <person name="Hube B."/>
            <person name="White T.C."/>
            <person name="Platzer M."/>
            <person name="Guthke R."/>
            <person name="Heitman J."/>
            <person name="Woestemeyer J."/>
            <person name="Zipfel P.F."/>
            <person name="Monod M."/>
            <person name="Brakhage A.A."/>
        </authorList>
    </citation>
    <scope>NUCLEOTIDE SEQUENCE [LARGE SCALE GENOMIC DNA]</scope>
    <source>
        <strain evidence="9">ATCC MYA-4681 / CBS 112371</strain>
    </source>
</reference>
<name>D4AJS8_ARTBC</name>
<dbReference type="GO" id="GO:0006508">
    <property type="term" value="P:proteolysis"/>
    <property type="evidence" value="ECO:0007669"/>
    <property type="project" value="UniProtKB-KW"/>
</dbReference>
<dbReference type="PRINTS" id="PR00704">
    <property type="entry name" value="CALPAIN"/>
</dbReference>
<evidence type="ECO:0000256" key="4">
    <source>
        <dbReference type="ARBA" id="ARBA00022807"/>
    </source>
</evidence>
<protein>
    <submittedName>
        <fullName evidence="8">Calpain-like protein</fullName>
    </submittedName>
</protein>
<dbReference type="SUPFAM" id="SSF49758">
    <property type="entry name" value="Calpain large subunit, middle domain (domain III)"/>
    <property type="match status" value="2"/>
</dbReference>
<feature type="domain" description="Calpain catalytic" evidence="7">
    <location>
        <begin position="165"/>
        <end position="474"/>
    </location>
</feature>
<dbReference type="KEGG" id="abe:ARB_04528"/>
<dbReference type="Pfam" id="PF00648">
    <property type="entry name" value="Peptidase_C2"/>
    <property type="match status" value="1"/>
</dbReference>
<evidence type="ECO:0000256" key="2">
    <source>
        <dbReference type="ARBA" id="ARBA00022670"/>
    </source>
</evidence>
<dbReference type="InterPro" id="IPR036213">
    <property type="entry name" value="Calpain_III_sf"/>
</dbReference>
<dbReference type="SUPFAM" id="SSF54001">
    <property type="entry name" value="Cysteine proteinases"/>
    <property type="match status" value="1"/>
</dbReference>
<dbReference type="EMBL" id="ABSU01000001">
    <property type="protein sequence ID" value="EFE37001.1"/>
    <property type="molecule type" value="Genomic_DNA"/>
</dbReference>
<keyword evidence="3 6" id="KW-0378">Hydrolase</keyword>
<dbReference type="STRING" id="663331.D4AJS8"/>
<dbReference type="InterPro" id="IPR001300">
    <property type="entry name" value="Peptidase_C2_calpain_cat"/>
</dbReference>
<dbReference type="InterPro" id="IPR022684">
    <property type="entry name" value="Calpain_cysteine_protease"/>
</dbReference>
<evidence type="ECO:0000313" key="9">
    <source>
        <dbReference type="Proteomes" id="UP000008866"/>
    </source>
</evidence>
<evidence type="ECO:0000256" key="5">
    <source>
        <dbReference type="PIRSR" id="PIRSR622684-1"/>
    </source>
</evidence>
<keyword evidence="2 6" id="KW-0645">Protease</keyword>
<dbReference type="Proteomes" id="UP000008866">
    <property type="component" value="Unassembled WGS sequence"/>
</dbReference>
<dbReference type="SMART" id="SM00720">
    <property type="entry name" value="calpain_III"/>
    <property type="match status" value="1"/>
</dbReference>
<dbReference type="GO" id="GO:0004198">
    <property type="term" value="F:calcium-dependent cysteine-type endopeptidase activity"/>
    <property type="evidence" value="ECO:0007669"/>
    <property type="project" value="InterPro"/>
</dbReference>
<dbReference type="GeneID" id="9522491"/>
<feature type="active site" evidence="5 6">
    <location>
        <position position="395"/>
    </location>
</feature>
<organism evidence="8 9">
    <name type="scientific">Arthroderma benhamiae (strain ATCC MYA-4681 / CBS 112371)</name>
    <name type="common">Trichophyton mentagrophytes</name>
    <dbReference type="NCBI Taxonomy" id="663331"/>
    <lineage>
        <taxon>Eukaryota</taxon>
        <taxon>Fungi</taxon>
        <taxon>Dikarya</taxon>
        <taxon>Ascomycota</taxon>
        <taxon>Pezizomycotina</taxon>
        <taxon>Eurotiomycetes</taxon>
        <taxon>Eurotiomycetidae</taxon>
        <taxon>Onygenales</taxon>
        <taxon>Arthrodermataceae</taxon>
        <taxon>Trichophyton</taxon>
    </lineage>
</organism>
<evidence type="ECO:0000256" key="3">
    <source>
        <dbReference type="ARBA" id="ARBA00022801"/>
    </source>
</evidence>
<feature type="active site" evidence="5 6">
    <location>
        <position position="227"/>
    </location>
</feature>
<sequence length="894" mass="99302">MLELSIKNNIHNIHRATYLMKGMICYPLHLHLVPIREGKEALCDEAEKDVRSASTQKEELQAAINAAEHYMNALRLVNDPVEKRLFDSKCKEYLTLAENIKQSKDGGQRNIPMIPVLQPAALVDREPTSTRTQSNREQIILLENSKLNGFVFPPWSMTAIPDLREFQVDDEGELFLDASDLQICPVQREIFDGWKRPAEILGHHTSGSPILLGPNPMDLVQDVTTDCSVVASLCTGASPWKEGVSQLVRFIQMYPSEDGKVPCISPSGKYTFRLYFNGCYRKVIIDDMLPSSKTLRSLHVIDRNNPTAIWPALVEKAYLKVRGGYDFPGSNSGTDLWVLTGWIPEQVFLHDDELAPGHLWQRITNFFQSGDILLTLGTGKLTEYEENELGLISLHDYAVLSLQERDGIRQMLIKNPWAAGPVWKGLGQLSENYVFSDGSEHETSHPSTTAPGTFWMAFEDVLQNFDNLYLNWNPSLFRYRQDIHFRWDLSSASIVPGCFAGNPQFAVSTKSGGTVWLLLGKHFKTGDYKKNTNQLLEVAPDADQTGFISLYVFEKKGTRVYLADGALRRGPYVDSPNTVMRLEMPPNSTYTTVVSEQSHQRSLYSFSISAFSMSPISINPAKETYSHVKKLSGAWTTSTAGGNAESERYPENPQFQIQILEKCDVNILLEAEDPGLAVHVSLIWSNGDRVACVRSRDIVVGSGDYRRGVALAEKKDVTKGMYTIVCSTFTPDQLGNFTLCVSSTSPCYVRQLPAEGAGHLVMNSGIGVFPPGTDRILAPISMPRLARLKLICRRRGSSIGDRNAAPSPILMTVELGQGPYKEILAGSGDGNFSDDVRGARIESVDLQPEFERRGGIWLVVERIGGPGGQVEDRIEVEILSEERIGIGSWGIGDG</sequence>
<dbReference type="PROSITE" id="PS50203">
    <property type="entry name" value="CALPAIN_CAT"/>
    <property type="match status" value="1"/>
</dbReference>
<evidence type="ECO:0000256" key="6">
    <source>
        <dbReference type="PROSITE-ProRule" id="PRU00239"/>
    </source>
</evidence>
<evidence type="ECO:0000259" key="7">
    <source>
        <dbReference type="PROSITE" id="PS50203"/>
    </source>
</evidence>
<dbReference type="OMA" id="GDYRRGC"/>
<dbReference type="AlphaFoldDB" id="D4AJS8"/>
<dbReference type="InterPro" id="IPR022683">
    <property type="entry name" value="Calpain_III"/>
</dbReference>
<dbReference type="eggNOG" id="KOG0045">
    <property type="taxonomic scope" value="Eukaryota"/>
</dbReference>
<dbReference type="InterPro" id="IPR038765">
    <property type="entry name" value="Papain-like_cys_pep_sf"/>
</dbReference>
<evidence type="ECO:0000313" key="8">
    <source>
        <dbReference type="EMBL" id="EFE37001.1"/>
    </source>
</evidence>
<dbReference type="InterPro" id="IPR051297">
    <property type="entry name" value="PalB/RIM13"/>
</dbReference>
<dbReference type="Gene3D" id="2.60.120.380">
    <property type="match status" value="1"/>
</dbReference>
<dbReference type="Pfam" id="PF25435">
    <property type="entry name" value="PalB_C"/>
    <property type="match status" value="1"/>
</dbReference>
<dbReference type="PANTHER" id="PTHR46143">
    <property type="entry name" value="CALPAIN-7"/>
    <property type="match status" value="1"/>
</dbReference>